<dbReference type="EMBL" id="VIIS01001055">
    <property type="protein sequence ID" value="KAF0302468.1"/>
    <property type="molecule type" value="Genomic_DNA"/>
</dbReference>
<feature type="transmembrane region" description="Helical" evidence="7">
    <location>
        <begin position="143"/>
        <end position="163"/>
    </location>
</feature>
<feature type="domain" description="G-protein coupled receptors family 1 profile" evidence="8">
    <location>
        <begin position="36"/>
        <end position="310"/>
    </location>
</feature>
<dbReference type="InterPro" id="IPR000276">
    <property type="entry name" value="GPCR_Rhodpsn"/>
</dbReference>
<evidence type="ECO:0000256" key="5">
    <source>
        <dbReference type="ARBA" id="ARBA00023136"/>
    </source>
</evidence>
<keyword evidence="6" id="KW-0807">Transducer</keyword>
<keyword evidence="4 7" id="KW-1133">Transmembrane helix</keyword>
<comment type="caution">
    <text evidence="9">The sequence shown here is derived from an EMBL/GenBank/DDBJ whole genome shotgun (WGS) entry which is preliminary data.</text>
</comment>
<dbReference type="InterPro" id="IPR053093">
    <property type="entry name" value="GPCR-like"/>
</dbReference>
<proteinExistence type="inferred from homology"/>
<feature type="transmembrane region" description="Helical" evidence="7">
    <location>
        <begin position="55"/>
        <end position="80"/>
    </location>
</feature>
<dbReference type="PROSITE" id="PS00237">
    <property type="entry name" value="G_PROTEIN_RECEP_F1_1"/>
    <property type="match status" value="1"/>
</dbReference>
<dbReference type="PANTHER" id="PTHR47760:SF1">
    <property type="entry name" value="G-PROTEIN COUPLED RECEPTORS FAMILY 1 PROFILE DOMAIN-CONTAINING PROTEIN"/>
    <property type="match status" value="1"/>
</dbReference>
<evidence type="ECO:0000259" key="8">
    <source>
        <dbReference type="PROSITE" id="PS50262"/>
    </source>
</evidence>
<evidence type="ECO:0000313" key="9">
    <source>
        <dbReference type="EMBL" id="KAF0302468.1"/>
    </source>
</evidence>
<dbReference type="PRINTS" id="PR00237">
    <property type="entry name" value="GPCRRHODOPSN"/>
</dbReference>
<gene>
    <name evidence="9" type="primary">AH9.1</name>
    <name evidence="9" type="ORF">FJT64_025425</name>
</gene>
<evidence type="ECO:0000256" key="6">
    <source>
        <dbReference type="RuleBase" id="RU000688"/>
    </source>
</evidence>
<evidence type="ECO:0000256" key="3">
    <source>
        <dbReference type="ARBA" id="ARBA00022692"/>
    </source>
</evidence>
<evidence type="ECO:0000313" key="10">
    <source>
        <dbReference type="Proteomes" id="UP000440578"/>
    </source>
</evidence>
<evidence type="ECO:0000256" key="4">
    <source>
        <dbReference type="ARBA" id="ARBA00022989"/>
    </source>
</evidence>
<feature type="transmembrane region" description="Helical" evidence="7">
    <location>
        <begin position="20"/>
        <end position="43"/>
    </location>
</feature>
<keyword evidence="10" id="KW-1185">Reference proteome</keyword>
<comment type="subcellular location">
    <subcellularLocation>
        <location evidence="1">Membrane</location>
    </subcellularLocation>
</comment>
<keyword evidence="6" id="KW-0297">G-protein coupled receptor</keyword>
<feature type="transmembrane region" description="Helical" evidence="7">
    <location>
        <begin position="293"/>
        <end position="313"/>
    </location>
</feature>
<dbReference type="AlphaFoldDB" id="A0A6A4WJX5"/>
<dbReference type="Proteomes" id="UP000440578">
    <property type="component" value="Unassembled WGS sequence"/>
</dbReference>
<dbReference type="PANTHER" id="PTHR47760">
    <property type="entry name" value="G-PROTEIN COUPLED RECEPTOR B0563.6-LIKE PROTEIN-RELATED"/>
    <property type="match status" value="1"/>
</dbReference>
<organism evidence="9 10">
    <name type="scientific">Amphibalanus amphitrite</name>
    <name type="common">Striped barnacle</name>
    <name type="synonym">Balanus amphitrite</name>
    <dbReference type="NCBI Taxonomy" id="1232801"/>
    <lineage>
        <taxon>Eukaryota</taxon>
        <taxon>Metazoa</taxon>
        <taxon>Ecdysozoa</taxon>
        <taxon>Arthropoda</taxon>
        <taxon>Crustacea</taxon>
        <taxon>Multicrustacea</taxon>
        <taxon>Cirripedia</taxon>
        <taxon>Thoracica</taxon>
        <taxon>Thoracicalcarea</taxon>
        <taxon>Balanomorpha</taxon>
        <taxon>Balanoidea</taxon>
        <taxon>Balanidae</taxon>
        <taxon>Amphibalaninae</taxon>
        <taxon>Amphibalanus</taxon>
    </lineage>
</organism>
<sequence>MDHPYLNVSDAEFTRRLHHVTYGVVAPLLVTSGIVGNLVFLPCLVAPQRWGVTRLFLVVLSSVDMSIMAGLIPTLVRLAAPTETIDTEPLATYAAHVEQWLLTTTMCASVGVVLVLTVDRYTSVCRYVEFQRTQRREQARRRLVAVGVVSVVVSLPCLFNSSTKEVAGGWAVDHHRTGGWKGYIIFSEVVTRLAPMVAGLLLNWRIALGFREMVARAEGRRPPGPGQQRGVSVASMPSMAAMEERAVSEERQLIWLVAAIMVGLVLGMTPAAVTSCCLLYAERPSRALDVATALANLLEIANFSANYLFYLFFNKRLRKSLIDFYRNLFAAPEKPVTIVNG</sequence>
<reference evidence="9 10" key="1">
    <citation type="submission" date="2019-07" db="EMBL/GenBank/DDBJ databases">
        <title>Draft genome assembly of a fouling barnacle, Amphibalanus amphitrite (Darwin, 1854): The first reference genome for Thecostraca.</title>
        <authorList>
            <person name="Kim W."/>
        </authorList>
    </citation>
    <scope>NUCLEOTIDE SEQUENCE [LARGE SCALE GENOMIC DNA]</scope>
    <source>
        <strain evidence="9">SNU_AA5</strain>
        <tissue evidence="9">Soma without cirri and trophi</tissue>
    </source>
</reference>
<dbReference type="PROSITE" id="PS50262">
    <property type="entry name" value="G_PROTEIN_RECEP_F1_2"/>
    <property type="match status" value="1"/>
</dbReference>
<name>A0A6A4WJX5_AMPAM</name>
<keyword evidence="3 6" id="KW-0812">Transmembrane</keyword>
<feature type="transmembrane region" description="Helical" evidence="7">
    <location>
        <begin position="183"/>
        <end position="204"/>
    </location>
</feature>
<feature type="transmembrane region" description="Helical" evidence="7">
    <location>
        <begin position="253"/>
        <end position="281"/>
    </location>
</feature>
<dbReference type="GO" id="GO:0004930">
    <property type="term" value="F:G protein-coupled receptor activity"/>
    <property type="evidence" value="ECO:0007669"/>
    <property type="project" value="UniProtKB-KW"/>
</dbReference>
<dbReference type="OrthoDB" id="10033446at2759"/>
<dbReference type="Pfam" id="PF00001">
    <property type="entry name" value="7tm_1"/>
    <property type="match status" value="1"/>
</dbReference>
<evidence type="ECO:0000256" key="7">
    <source>
        <dbReference type="SAM" id="Phobius"/>
    </source>
</evidence>
<comment type="similarity">
    <text evidence="2 6">Belongs to the G-protein coupled receptor 1 family.</text>
</comment>
<dbReference type="InterPro" id="IPR017452">
    <property type="entry name" value="GPCR_Rhodpsn_7TM"/>
</dbReference>
<protein>
    <submittedName>
        <fullName evidence="9">Putative G-protein coupled receptor AH9.1</fullName>
    </submittedName>
</protein>
<accession>A0A6A4WJX5</accession>
<keyword evidence="5 7" id="KW-0472">Membrane</keyword>
<dbReference type="Gene3D" id="1.20.1070.10">
    <property type="entry name" value="Rhodopsin 7-helix transmembrane proteins"/>
    <property type="match status" value="1"/>
</dbReference>
<evidence type="ECO:0000256" key="2">
    <source>
        <dbReference type="ARBA" id="ARBA00010663"/>
    </source>
</evidence>
<evidence type="ECO:0000256" key="1">
    <source>
        <dbReference type="ARBA" id="ARBA00004370"/>
    </source>
</evidence>
<dbReference type="SUPFAM" id="SSF81321">
    <property type="entry name" value="Family A G protein-coupled receptor-like"/>
    <property type="match status" value="1"/>
</dbReference>
<feature type="transmembrane region" description="Helical" evidence="7">
    <location>
        <begin position="100"/>
        <end position="122"/>
    </location>
</feature>
<keyword evidence="6 9" id="KW-0675">Receptor</keyword>
<dbReference type="GO" id="GO:0016020">
    <property type="term" value="C:membrane"/>
    <property type="evidence" value="ECO:0007669"/>
    <property type="project" value="UniProtKB-SubCell"/>
</dbReference>